<dbReference type="PANTHER" id="PTHR30032">
    <property type="entry name" value="N-ACETYLMURAMOYL-L-ALANINE AMIDASE-RELATED"/>
    <property type="match status" value="1"/>
</dbReference>
<evidence type="ECO:0000313" key="1">
    <source>
        <dbReference type="EMBL" id="MFL0194346.1"/>
    </source>
</evidence>
<name>A0ABW8SGJ5_9CLOT</name>
<proteinExistence type="predicted"/>
<dbReference type="EMBL" id="JBJHZX010000002">
    <property type="protein sequence ID" value="MFL0194346.1"/>
    <property type="molecule type" value="Genomic_DNA"/>
</dbReference>
<reference evidence="1 2" key="1">
    <citation type="submission" date="2024-11" db="EMBL/GenBank/DDBJ databases">
        <authorList>
            <person name="Heng Y.C."/>
            <person name="Lim A.C.H."/>
            <person name="Lee J.K.Y."/>
            <person name="Kittelmann S."/>
        </authorList>
    </citation>
    <scope>NUCLEOTIDE SEQUENCE [LARGE SCALE GENOMIC DNA]</scope>
    <source>
        <strain evidence="1 2">WILCCON 0269</strain>
    </source>
</reference>
<protein>
    <submittedName>
        <fullName evidence="1">Cell wall-binding repeat-containing protein</fullName>
    </submittedName>
</protein>
<evidence type="ECO:0000313" key="2">
    <source>
        <dbReference type="Proteomes" id="UP001623660"/>
    </source>
</evidence>
<dbReference type="PANTHER" id="PTHR30032:SF8">
    <property type="entry name" value="GERMINATION-SPECIFIC N-ACETYLMURAMOYL-L-ALANINE AMIDASE"/>
    <property type="match status" value="1"/>
</dbReference>
<dbReference type="InterPro" id="IPR007253">
    <property type="entry name" value="Cell_wall-bd_2"/>
</dbReference>
<sequence>MTLVNGQDFPDALDMSPFSAKKTMPILFTDKDSLRTDTLQSLKSWGIKNVIIAGGTGVVSEQVERQLQALGINITRLAGQDRYATGLEILKYFRPDTGYKDIAIASGENFPDALTGAVLSSKLDIPLVIVSHAGASEDTIKYLSGDPINKAYIFGGSAVVDKGVVTN</sequence>
<gene>
    <name evidence="1" type="ORF">ACJDU8_01965</name>
</gene>
<dbReference type="Proteomes" id="UP001623660">
    <property type="component" value="Unassembled WGS sequence"/>
</dbReference>
<accession>A0ABW8SGJ5</accession>
<keyword evidence="2" id="KW-1185">Reference proteome</keyword>
<organism evidence="1 2">
    <name type="scientific">Candidatus Clostridium eludens</name>
    <dbReference type="NCBI Taxonomy" id="3381663"/>
    <lineage>
        <taxon>Bacteria</taxon>
        <taxon>Bacillati</taxon>
        <taxon>Bacillota</taxon>
        <taxon>Clostridia</taxon>
        <taxon>Eubacteriales</taxon>
        <taxon>Clostridiaceae</taxon>
        <taxon>Clostridium</taxon>
    </lineage>
</organism>
<dbReference type="InterPro" id="IPR051922">
    <property type="entry name" value="Bact_Sporulation_Assoc"/>
</dbReference>
<comment type="caution">
    <text evidence="1">The sequence shown here is derived from an EMBL/GenBank/DDBJ whole genome shotgun (WGS) entry which is preliminary data.</text>
</comment>
<dbReference type="Pfam" id="PF04122">
    <property type="entry name" value="CW_binding_2"/>
    <property type="match status" value="2"/>
</dbReference>
<dbReference type="RefSeq" id="WP_406790465.1">
    <property type="nucleotide sequence ID" value="NZ_JBJHZX010000002.1"/>
</dbReference>
<dbReference type="Gene3D" id="3.40.50.12090">
    <property type="match status" value="1"/>
</dbReference>